<feature type="region of interest" description="Disordered" evidence="1">
    <location>
        <begin position="1"/>
        <end position="38"/>
    </location>
</feature>
<sequence length="38" mass="4076">MLMASTEPSNTSLTNTDSEPGSRPTSLEPPSRTLPMLK</sequence>
<dbReference type="Proteomes" id="UP001497382">
    <property type="component" value="Unassembled WGS sequence"/>
</dbReference>
<accession>A0AAV2BU13</accession>
<evidence type="ECO:0000313" key="3">
    <source>
        <dbReference type="Proteomes" id="UP001497382"/>
    </source>
</evidence>
<name>A0AAV2BU13_9ARAC</name>
<dbReference type="EMBL" id="CAXIEN010000519">
    <property type="protein sequence ID" value="CAL1299800.1"/>
    <property type="molecule type" value="Genomic_DNA"/>
</dbReference>
<evidence type="ECO:0000313" key="2">
    <source>
        <dbReference type="EMBL" id="CAL1299800.1"/>
    </source>
</evidence>
<dbReference type="AlphaFoldDB" id="A0AAV2BU13"/>
<reference evidence="2 3" key="1">
    <citation type="submission" date="2024-04" db="EMBL/GenBank/DDBJ databases">
        <authorList>
            <person name="Rising A."/>
            <person name="Reimegard J."/>
            <person name="Sonavane S."/>
            <person name="Akerstrom W."/>
            <person name="Nylinder S."/>
            <person name="Hedman E."/>
            <person name="Kallberg Y."/>
        </authorList>
    </citation>
    <scope>NUCLEOTIDE SEQUENCE [LARGE SCALE GENOMIC DNA]</scope>
</reference>
<gene>
    <name evidence="2" type="ORF">LARSCL_LOCUS21580</name>
</gene>
<organism evidence="2 3">
    <name type="scientific">Larinioides sclopetarius</name>
    <dbReference type="NCBI Taxonomy" id="280406"/>
    <lineage>
        <taxon>Eukaryota</taxon>
        <taxon>Metazoa</taxon>
        <taxon>Ecdysozoa</taxon>
        <taxon>Arthropoda</taxon>
        <taxon>Chelicerata</taxon>
        <taxon>Arachnida</taxon>
        <taxon>Araneae</taxon>
        <taxon>Araneomorphae</taxon>
        <taxon>Entelegynae</taxon>
        <taxon>Araneoidea</taxon>
        <taxon>Araneidae</taxon>
        <taxon>Larinioides</taxon>
    </lineage>
</organism>
<feature type="compositionally biased region" description="Polar residues" evidence="1">
    <location>
        <begin position="1"/>
        <end position="25"/>
    </location>
</feature>
<comment type="caution">
    <text evidence="2">The sequence shown here is derived from an EMBL/GenBank/DDBJ whole genome shotgun (WGS) entry which is preliminary data.</text>
</comment>
<proteinExistence type="predicted"/>
<protein>
    <submittedName>
        <fullName evidence="2">Uncharacterized protein</fullName>
    </submittedName>
</protein>
<keyword evidence="3" id="KW-1185">Reference proteome</keyword>
<evidence type="ECO:0000256" key="1">
    <source>
        <dbReference type="SAM" id="MobiDB-lite"/>
    </source>
</evidence>